<evidence type="ECO:0000259" key="11">
    <source>
        <dbReference type="PROSITE" id="PS50110"/>
    </source>
</evidence>
<dbReference type="GO" id="GO:0043565">
    <property type="term" value="F:sequence-specific DNA binding"/>
    <property type="evidence" value="ECO:0007669"/>
    <property type="project" value="InterPro"/>
</dbReference>
<dbReference type="OrthoDB" id="342399at2"/>
<dbReference type="RefSeq" id="WP_136370723.1">
    <property type="nucleotide sequence ID" value="NZ_SSOB01000018.1"/>
</dbReference>
<dbReference type="Gene3D" id="3.40.50.2300">
    <property type="match status" value="1"/>
</dbReference>
<keyword evidence="5" id="KW-0805">Transcription regulation</keyword>
<comment type="caution">
    <text evidence="12">The sequence shown here is derived from an EMBL/GenBank/DDBJ whole genome shotgun (WGS) entry which is preliminary data.</text>
</comment>
<keyword evidence="3 8" id="KW-0597">Phosphoprotein</keyword>
<evidence type="ECO:0000256" key="8">
    <source>
        <dbReference type="PROSITE-ProRule" id="PRU00169"/>
    </source>
</evidence>
<keyword evidence="7" id="KW-0804">Transcription</keyword>
<evidence type="ECO:0000313" key="12">
    <source>
        <dbReference type="EMBL" id="THF77749.1"/>
    </source>
</evidence>
<reference evidence="12 13" key="1">
    <citation type="submission" date="2019-04" db="EMBL/GenBank/DDBJ databases">
        <title>Cohnella sp. nov. isolated from preserved vegetables.</title>
        <authorList>
            <person name="Lin S.-Y."/>
            <person name="Hung M.-H."/>
            <person name="Young C.-C."/>
        </authorList>
    </citation>
    <scope>NUCLEOTIDE SEQUENCE [LARGE SCALE GENOMIC DNA]</scope>
    <source>
        <strain evidence="12 13">CC-MHH1044</strain>
    </source>
</reference>
<dbReference type="SMART" id="SM00448">
    <property type="entry name" value="REC"/>
    <property type="match status" value="1"/>
</dbReference>
<dbReference type="GO" id="GO:0003700">
    <property type="term" value="F:DNA-binding transcription factor activity"/>
    <property type="evidence" value="ECO:0007669"/>
    <property type="project" value="InterPro"/>
</dbReference>
<comment type="subcellular location">
    <subcellularLocation>
        <location evidence="1">Cytoplasm</location>
    </subcellularLocation>
</comment>
<keyword evidence="2" id="KW-0963">Cytoplasm</keyword>
<evidence type="ECO:0000256" key="4">
    <source>
        <dbReference type="ARBA" id="ARBA00023012"/>
    </source>
</evidence>
<dbReference type="Gene3D" id="1.10.10.60">
    <property type="entry name" value="Homeodomain-like"/>
    <property type="match status" value="2"/>
</dbReference>
<name>A0A4S4BSA8_9BACL</name>
<evidence type="ECO:0000256" key="5">
    <source>
        <dbReference type="ARBA" id="ARBA00023015"/>
    </source>
</evidence>
<proteinExistence type="predicted"/>
<dbReference type="GO" id="GO:0000160">
    <property type="term" value="P:phosphorelay signal transduction system"/>
    <property type="evidence" value="ECO:0007669"/>
    <property type="project" value="UniProtKB-KW"/>
</dbReference>
<keyword evidence="13" id="KW-1185">Reference proteome</keyword>
<dbReference type="InterPro" id="IPR001789">
    <property type="entry name" value="Sig_transdc_resp-reg_receiver"/>
</dbReference>
<dbReference type="CDD" id="cd17536">
    <property type="entry name" value="REC_YesN-like"/>
    <property type="match status" value="1"/>
</dbReference>
<evidence type="ECO:0000259" key="10">
    <source>
        <dbReference type="PROSITE" id="PS01124"/>
    </source>
</evidence>
<dbReference type="InterPro" id="IPR018060">
    <property type="entry name" value="HTH_AraC"/>
</dbReference>
<dbReference type="PRINTS" id="PR00032">
    <property type="entry name" value="HTHARAC"/>
</dbReference>
<evidence type="ECO:0000256" key="7">
    <source>
        <dbReference type="ARBA" id="ARBA00023163"/>
    </source>
</evidence>
<feature type="region of interest" description="Disordered" evidence="9">
    <location>
        <begin position="307"/>
        <end position="352"/>
    </location>
</feature>
<evidence type="ECO:0000313" key="13">
    <source>
        <dbReference type="Proteomes" id="UP000310636"/>
    </source>
</evidence>
<accession>A0A4S4BSA8</accession>
<dbReference type="GO" id="GO:0005737">
    <property type="term" value="C:cytoplasm"/>
    <property type="evidence" value="ECO:0007669"/>
    <property type="project" value="UniProtKB-SubCell"/>
</dbReference>
<keyword evidence="4" id="KW-0902">Two-component regulatory system</keyword>
<sequence>MWKIAIVDDDFQVLRGLRRAIPWDELEAEFVGDAIDGEAGIRLIEETNPDIVITDIYMPGMNGIEMIEALRKREFPGRFIILSGYNDFEFARTAIRLGVEDYLTKPGTVEQIREVLASTIVKLEASYLHNIERNVLESRKEALDGMTDEEWLAAVVTGQAIASELPASKAAWKSASHLVMVLEVVRTERIRGVTFADWNLFQFAVTNIASELLGQHWPDSDFVWLFGNHAAIVLHADAAADADLLSERAESIGLLIAESMRKYIDLEVRFGLGSVKQAWGEIKLSADLALQSLFALGEGEAEAGASSAASAAGAERGSLSGAPGTPGTPGTSELSGPSGTSEPSGSPEALAVSPKHKKAVDFMVRYIHEHYAEDLTLEELAGQLYISKNYLNQLFKKVTGETLTNYIIRVRIEKAKALLYEGHHLVYEVADMVGYQNVPYFTTLFKKYCGVTPSEFVRQEPKP</sequence>
<evidence type="ECO:0000256" key="6">
    <source>
        <dbReference type="ARBA" id="ARBA00023125"/>
    </source>
</evidence>
<dbReference type="InterPro" id="IPR011006">
    <property type="entry name" value="CheY-like_superfamily"/>
</dbReference>
<dbReference type="SUPFAM" id="SSF46689">
    <property type="entry name" value="Homeodomain-like"/>
    <property type="match status" value="2"/>
</dbReference>
<dbReference type="SMART" id="SM00342">
    <property type="entry name" value="HTH_ARAC"/>
    <property type="match status" value="1"/>
</dbReference>
<protein>
    <submittedName>
        <fullName evidence="12">Response regulator</fullName>
    </submittedName>
</protein>
<feature type="domain" description="Response regulatory" evidence="11">
    <location>
        <begin position="3"/>
        <end position="120"/>
    </location>
</feature>
<feature type="modified residue" description="4-aspartylphosphate" evidence="8">
    <location>
        <position position="55"/>
    </location>
</feature>
<evidence type="ECO:0000256" key="2">
    <source>
        <dbReference type="ARBA" id="ARBA00022490"/>
    </source>
</evidence>
<dbReference type="PROSITE" id="PS01124">
    <property type="entry name" value="HTH_ARAC_FAMILY_2"/>
    <property type="match status" value="1"/>
</dbReference>
<dbReference type="PANTHER" id="PTHR42713">
    <property type="entry name" value="HISTIDINE KINASE-RELATED"/>
    <property type="match status" value="1"/>
</dbReference>
<dbReference type="Pfam" id="PF00072">
    <property type="entry name" value="Response_reg"/>
    <property type="match status" value="1"/>
</dbReference>
<dbReference type="PROSITE" id="PS50110">
    <property type="entry name" value="RESPONSE_REGULATORY"/>
    <property type="match status" value="1"/>
</dbReference>
<evidence type="ECO:0000256" key="3">
    <source>
        <dbReference type="ARBA" id="ARBA00022553"/>
    </source>
</evidence>
<dbReference type="Proteomes" id="UP000310636">
    <property type="component" value="Unassembled WGS sequence"/>
</dbReference>
<dbReference type="PANTHER" id="PTHR42713:SF3">
    <property type="entry name" value="TRANSCRIPTIONAL REGULATORY PROTEIN HPTR"/>
    <property type="match status" value="1"/>
</dbReference>
<dbReference type="InterPro" id="IPR009057">
    <property type="entry name" value="Homeodomain-like_sf"/>
</dbReference>
<dbReference type="PROSITE" id="PS00041">
    <property type="entry name" value="HTH_ARAC_FAMILY_1"/>
    <property type="match status" value="1"/>
</dbReference>
<dbReference type="Pfam" id="PF12833">
    <property type="entry name" value="HTH_18"/>
    <property type="match status" value="1"/>
</dbReference>
<evidence type="ECO:0000256" key="1">
    <source>
        <dbReference type="ARBA" id="ARBA00004496"/>
    </source>
</evidence>
<feature type="compositionally biased region" description="Low complexity" evidence="9">
    <location>
        <begin position="307"/>
        <end position="349"/>
    </location>
</feature>
<feature type="domain" description="HTH araC/xylS-type" evidence="10">
    <location>
        <begin position="361"/>
        <end position="459"/>
    </location>
</feature>
<dbReference type="EMBL" id="SSOB01000018">
    <property type="protein sequence ID" value="THF77749.1"/>
    <property type="molecule type" value="Genomic_DNA"/>
</dbReference>
<organism evidence="12 13">
    <name type="scientific">Cohnella fermenti</name>
    <dbReference type="NCBI Taxonomy" id="2565925"/>
    <lineage>
        <taxon>Bacteria</taxon>
        <taxon>Bacillati</taxon>
        <taxon>Bacillota</taxon>
        <taxon>Bacilli</taxon>
        <taxon>Bacillales</taxon>
        <taxon>Paenibacillaceae</taxon>
        <taxon>Cohnella</taxon>
    </lineage>
</organism>
<dbReference type="InterPro" id="IPR018062">
    <property type="entry name" value="HTH_AraC-typ_CS"/>
</dbReference>
<dbReference type="SUPFAM" id="SSF52172">
    <property type="entry name" value="CheY-like"/>
    <property type="match status" value="1"/>
</dbReference>
<dbReference type="InterPro" id="IPR051552">
    <property type="entry name" value="HptR"/>
</dbReference>
<gene>
    <name evidence="12" type="ORF">E6C55_15520</name>
</gene>
<evidence type="ECO:0000256" key="9">
    <source>
        <dbReference type="SAM" id="MobiDB-lite"/>
    </source>
</evidence>
<dbReference type="InterPro" id="IPR020449">
    <property type="entry name" value="Tscrpt_reg_AraC-type_HTH"/>
</dbReference>
<keyword evidence="6" id="KW-0238">DNA-binding</keyword>
<dbReference type="AlphaFoldDB" id="A0A4S4BSA8"/>